<dbReference type="InterPro" id="IPR002347">
    <property type="entry name" value="SDR_fam"/>
</dbReference>
<dbReference type="CDD" id="cd05233">
    <property type="entry name" value="SDR_c"/>
    <property type="match status" value="1"/>
</dbReference>
<dbReference type="InterPro" id="IPR020904">
    <property type="entry name" value="Sc_DH/Rdtase_CS"/>
</dbReference>
<evidence type="ECO:0000313" key="3">
    <source>
        <dbReference type="EMBL" id="KZO89525.1"/>
    </source>
</evidence>
<dbReference type="Proteomes" id="UP000076738">
    <property type="component" value="Unassembled WGS sequence"/>
</dbReference>
<keyword evidence="2" id="KW-0521">NADP</keyword>
<reference evidence="3 4" key="1">
    <citation type="journal article" date="2016" name="Mol. Biol. Evol.">
        <title>Comparative Genomics of Early-Diverging Mushroom-Forming Fungi Provides Insights into the Origins of Lignocellulose Decay Capabilities.</title>
        <authorList>
            <person name="Nagy L.G."/>
            <person name="Riley R."/>
            <person name="Tritt A."/>
            <person name="Adam C."/>
            <person name="Daum C."/>
            <person name="Floudas D."/>
            <person name="Sun H."/>
            <person name="Yadav J.S."/>
            <person name="Pangilinan J."/>
            <person name="Larsson K.H."/>
            <person name="Matsuura K."/>
            <person name="Barry K."/>
            <person name="Labutti K."/>
            <person name="Kuo R."/>
            <person name="Ohm R.A."/>
            <person name="Bhattacharya S.S."/>
            <person name="Shirouzu T."/>
            <person name="Yoshinaga Y."/>
            <person name="Martin F.M."/>
            <person name="Grigoriev I.V."/>
            <person name="Hibbett D.S."/>
        </authorList>
    </citation>
    <scope>NUCLEOTIDE SEQUENCE [LARGE SCALE GENOMIC DNA]</scope>
    <source>
        <strain evidence="3 4">TUFC12733</strain>
    </source>
</reference>
<organism evidence="3 4">
    <name type="scientific">Calocera viscosa (strain TUFC12733)</name>
    <dbReference type="NCBI Taxonomy" id="1330018"/>
    <lineage>
        <taxon>Eukaryota</taxon>
        <taxon>Fungi</taxon>
        <taxon>Dikarya</taxon>
        <taxon>Basidiomycota</taxon>
        <taxon>Agaricomycotina</taxon>
        <taxon>Dacrymycetes</taxon>
        <taxon>Dacrymycetales</taxon>
        <taxon>Dacrymycetaceae</taxon>
        <taxon>Calocera</taxon>
    </lineage>
</organism>
<dbReference type="Gene3D" id="3.40.50.720">
    <property type="entry name" value="NAD(P)-binding Rossmann-like Domain"/>
    <property type="match status" value="1"/>
</dbReference>
<gene>
    <name evidence="3" type="ORF">CALVIDRAFT_543487</name>
</gene>
<keyword evidence="4" id="KW-1185">Reference proteome</keyword>
<evidence type="ECO:0000313" key="4">
    <source>
        <dbReference type="Proteomes" id="UP000076738"/>
    </source>
</evidence>
<accession>A0A167FIJ7</accession>
<protein>
    <submittedName>
        <fullName evidence="3">Oxidoreductase</fullName>
    </submittedName>
</protein>
<proteinExistence type="inferred from homology"/>
<evidence type="ECO:0000256" key="1">
    <source>
        <dbReference type="ARBA" id="ARBA00006484"/>
    </source>
</evidence>
<dbReference type="PRINTS" id="PR00081">
    <property type="entry name" value="GDHRDH"/>
</dbReference>
<name>A0A167FIJ7_CALVF</name>
<dbReference type="PANTHER" id="PTHR42760">
    <property type="entry name" value="SHORT-CHAIN DEHYDROGENASES/REDUCTASES FAMILY MEMBER"/>
    <property type="match status" value="1"/>
</dbReference>
<dbReference type="InterPro" id="IPR036291">
    <property type="entry name" value="NAD(P)-bd_dom_sf"/>
</dbReference>
<dbReference type="EMBL" id="KV417386">
    <property type="protein sequence ID" value="KZO89525.1"/>
    <property type="molecule type" value="Genomic_DNA"/>
</dbReference>
<dbReference type="PRINTS" id="PR00080">
    <property type="entry name" value="SDRFAMILY"/>
</dbReference>
<dbReference type="AlphaFoldDB" id="A0A167FIJ7"/>
<dbReference type="FunFam" id="3.40.50.720:FF:000084">
    <property type="entry name" value="Short-chain dehydrogenase reductase"/>
    <property type="match status" value="1"/>
</dbReference>
<evidence type="ECO:0000256" key="2">
    <source>
        <dbReference type="ARBA" id="ARBA00022857"/>
    </source>
</evidence>
<dbReference type="PROSITE" id="PS00061">
    <property type="entry name" value="ADH_SHORT"/>
    <property type="match status" value="1"/>
</dbReference>
<dbReference type="GO" id="GO:0016616">
    <property type="term" value="F:oxidoreductase activity, acting on the CH-OH group of donors, NAD or NADP as acceptor"/>
    <property type="evidence" value="ECO:0007669"/>
    <property type="project" value="TreeGrafter"/>
</dbReference>
<dbReference type="SUPFAM" id="SSF51735">
    <property type="entry name" value="NAD(P)-binding Rossmann-fold domains"/>
    <property type="match status" value="1"/>
</dbReference>
<dbReference type="STRING" id="1330018.A0A167FIJ7"/>
<sequence length="258" mass="27594">MSLTLGDLSGVGFVSGAASGMGKAVALFCAQAGMQLILVDLDLPGLEATAKETGLPADDVYIKQVDISNDQQVEELFAEIERKFGRLDYAVNAAGITGREHGPLLEVSQQDFDWVMNVNLRGTALCCRAEIQLMLKNKPSESREALGSIVNFASWSSFHGHYETPHYTASKFAVDGLTKCLCIAYAAKGIRVSAVAPGVIDTPMLAPQYRDAFNATLIPQGRLGKATDVAFAVMCLLCPRMAFVNGIALRVDGGMDAR</sequence>
<comment type="similarity">
    <text evidence="1">Belongs to the short-chain dehydrogenases/reductases (SDR) family.</text>
</comment>
<dbReference type="OrthoDB" id="1888931at2759"/>
<dbReference type="Pfam" id="PF13561">
    <property type="entry name" value="adh_short_C2"/>
    <property type="match status" value="1"/>
</dbReference>